<dbReference type="EMBL" id="CAXDID020000020">
    <property type="protein sequence ID" value="CAL5986894.1"/>
    <property type="molecule type" value="Genomic_DNA"/>
</dbReference>
<dbReference type="EMBL" id="CATOUU010001169">
    <property type="protein sequence ID" value="CAI9975605.1"/>
    <property type="molecule type" value="Genomic_DNA"/>
</dbReference>
<dbReference type="Proteomes" id="UP001642409">
    <property type="component" value="Unassembled WGS sequence"/>
</dbReference>
<protein>
    <submittedName>
        <fullName evidence="1">Uncharacterized protein</fullName>
    </submittedName>
</protein>
<proteinExistence type="predicted"/>
<reference evidence="1" key="1">
    <citation type="submission" date="2023-06" db="EMBL/GenBank/DDBJ databases">
        <authorList>
            <person name="Kurt Z."/>
        </authorList>
    </citation>
    <scope>NUCLEOTIDE SEQUENCE</scope>
</reference>
<accession>A0AA86RZY6</accession>
<evidence type="ECO:0000313" key="2">
    <source>
        <dbReference type="EMBL" id="CAL5986894.1"/>
    </source>
</evidence>
<dbReference type="AlphaFoldDB" id="A0AA86RZY6"/>
<gene>
    <name evidence="1" type="ORF">HINF_LOCUS63250</name>
    <name evidence="2" type="ORF">HINF_LOCUS9635</name>
</gene>
<keyword evidence="3" id="KW-1185">Reference proteome</keyword>
<evidence type="ECO:0000313" key="1">
    <source>
        <dbReference type="EMBL" id="CAI9975605.1"/>
    </source>
</evidence>
<organism evidence="1">
    <name type="scientific">Hexamita inflata</name>
    <dbReference type="NCBI Taxonomy" id="28002"/>
    <lineage>
        <taxon>Eukaryota</taxon>
        <taxon>Metamonada</taxon>
        <taxon>Diplomonadida</taxon>
        <taxon>Hexamitidae</taxon>
        <taxon>Hexamitinae</taxon>
        <taxon>Hexamita</taxon>
    </lineage>
</organism>
<evidence type="ECO:0000313" key="3">
    <source>
        <dbReference type="Proteomes" id="UP001642409"/>
    </source>
</evidence>
<sequence>MQVVEDNVKSASKIQSLTCAEIGLLMSSYVFGSNTLQMTSNLIYLGTLLLFDLYEHQLIDLYFRLDDTSISLKSTSPAMFPLLEKLNHRELALSLSIVPLVKKAPKSLPDVHQNVYKELLKMSYAFGEPSPILCHDFLVCCKTQMFLNMQMNEARAWLIVELAEKNLITYERKFLIFFDYFLTESGQEYSTYLADQLSQQLQGGYMKKTSDFPRFDCETNQRNTYVVSQLLINTQYSNLKKCAKVTNVTYDRAKQRQIAIGDQIGALLRKPELKLQPENQESWFVAMVTAMGLCMEEAMSTVAAYM</sequence>
<comment type="caution">
    <text evidence="1">The sequence shown here is derived from an EMBL/GenBank/DDBJ whole genome shotgun (WGS) entry which is preliminary data.</text>
</comment>
<name>A0AA86RZY6_9EUKA</name>
<reference evidence="2 3" key="2">
    <citation type="submission" date="2024-07" db="EMBL/GenBank/DDBJ databases">
        <authorList>
            <person name="Akdeniz Z."/>
        </authorList>
    </citation>
    <scope>NUCLEOTIDE SEQUENCE [LARGE SCALE GENOMIC DNA]</scope>
</reference>